<proteinExistence type="predicted"/>
<dbReference type="EMBL" id="JBHSDJ010000117">
    <property type="protein sequence ID" value="MFC4248173.1"/>
    <property type="molecule type" value="Genomic_DNA"/>
</dbReference>
<feature type="transmembrane region" description="Helical" evidence="1">
    <location>
        <begin position="134"/>
        <end position="155"/>
    </location>
</feature>
<feature type="domain" description="Glycerophosphoryl diester phosphodiesterase membrane" evidence="2">
    <location>
        <begin position="129"/>
        <end position="205"/>
    </location>
</feature>
<dbReference type="Pfam" id="PF10110">
    <property type="entry name" value="GPDPase_memb"/>
    <property type="match status" value="1"/>
</dbReference>
<organism evidence="3 4">
    <name type="scientific">Natribaculum luteum</name>
    <dbReference type="NCBI Taxonomy" id="1586232"/>
    <lineage>
        <taxon>Archaea</taxon>
        <taxon>Methanobacteriati</taxon>
        <taxon>Methanobacteriota</taxon>
        <taxon>Stenosarchaea group</taxon>
        <taxon>Halobacteria</taxon>
        <taxon>Halobacteriales</taxon>
        <taxon>Natrialbaceae</taxon>
        <taxon>Natribaculum</taxon>
    </lineage>
</organism>
<dbReference type="AlphaFoldDB" id="A0ABD5P1Y7"/>
<dbReference type="InterPro" id="IPR018476">
    <property type="entry name" value="GlyceroP-diester-Pdiesterase_M"/>
</dbReference>
<evidence type="ECO:0000256" key="1">
    <source>
        <dbReference type="SAM" id="Phobius"/>
    </source>
</evidence>
<dbReference type="Proteomes" id="UP001595821">
    <property type="component" value="Unassembled WGS sequence"/>
</dbReference>
<feature type="transmembrane region" description="Helical" evidence="1">
    <location>
        <begin position="73"/>
        <end position="95"/>
    </location>
</feature>
<dbReference type="RefSeq" id="WP_246972481.1">
    <property type="nucleotide sequence ID" value="NZ_CP095397.1"/>
</dbReference>
<evidence type="ECO:0000313" key="3">
    <source>
        <dbReference type="EMBL" id="MFC4248173.1"/>
    </source>
</evidence>
<comment type="caution">
    <text evidence="3">The sequence shown here is derived from an EMBL/GenBank/DDBJ whole genome shotgun (WGS) entry which is preliminary data.</text>
</comment>
<evidence type="ECO:0000259" key="2">
    <source>
        <dbReference type="Pfam" id="PF10110"/>
    </source>
</evidence>
<feature type="transmembrane region" description="Helical" evidence="1">
    <location>
        <begin position="176"/>
        <end position="206"/>
    </location>
</feature>
<keyword evidence="1" id="KW-0472">Membrane</keyword>
<name>A0ABD5P1Y7_9EURY</name>
<feature type="transmembrane region" description="Helical" evidence="1">
    <location>
        <begin position="212"/>
        <end position="233"/>
    </location>
</feature>
<evidence type="ECO:0000313" key="4">
    <source>
        <dbReference type="Proteomes" id="UP001595821"/>
    </source>
</evidence>
<protein>
    <submittedName>
        <fullName evidence="3">Glycerophosphoryl diester phosphodiesterase membrane domain-containing protein</fullName>
    </submittedName>
</protein>
<keyword evidence="1" id="KW-1133">Transmembrane helix</keyword>
<dbReference type="GeneID" id="71853028"/>
<sequence>MGLSVGEALEDGIVRLADGRQLGVFLGLYVAHLLLTVGTQSQLAAQRDQFGDDALFEEALLPDELPLALEMPVGVATLLWLLALVGLVAVSLVAFRTLLSSDAVGRPMALFVATANGVVAALVISTAVSFGLVLFVLPGLFLASALAFTYPYVAVDRTNVFEAMRRSWELTRGHRLRVFGVLVVTALGFFAISVVGGLLAIGLGAVPVLAELVNVAVGALAWLFTLSVLASAFDQLETFRTAEAEKWAGVDDELLP</sequence>
<reference evidence="3 4" key="1">
    <citation type="journal article" date="2014" name="Int. J. Syst. Evol. Microbiol.">
        <title>Complete genome sequence of Corynebacterium casei LMG S-19264T (=DSM 44701T), isolated from a smear-ripened cheese.</title>
        <authorList>
            <consortium name="US DOE Joint Genome Institute (JGI-PGF)"/>
            <person name="Walter F."/>
            <person name="Albersmeier A."/>
            <person name="Kalinowski J."/>
            <person name="Ruckert C."/>
        </authorList>
    </citation>
    <scope>NUCLEOTIDE SEQUENCE [LARGE SCALE GENOMIC DNA]</scope>
    <source>
        <strain evidence="3 4">IBRC-M 10912</strain>
    </source>
</reference>
<feature type="transmembrane region" description="Helical" evidence="1">
    <location>
        <begin position="107"/>
        <end position="128"/>
    </location>
</feature>
<accession>A0ABD5P1Y7</accession>
<gene>
    <name evidence="3" type="ORF">ACFOZ7_14765</name>
</gene>
<keyword evidence="1" id="KW-0812">Transmembrane</keyword>